<keyword evidence="3" id="KW-0732">Signal</keyword>
<comment type="caution">
    <text evidence="8">The sequence shown here is derived from an EMBL/GenBank/DDBJ whole genome shotgun (WGS) entry which is preliminary data.</text>
</comment>
<evidence type="ECO:0000259" key="6">
    <source>
        <dbReference type="Pfam" id="PF07980"/>
    </source>
</evidence>
<organism evidence="8 9">
    <name type="scientific">Mariniflexile soesokkakense</name>
    <dbReference type="NCBI Taxonomy" id="1343160"/>
    <lineage>
        <taxon>Bacteria</taxon>
        <taxon>Pseudomonadati</taxon>
        <taxon>Bacteroidota</taxon>
        <taxon>Flavobacteriia</taxon>
        <taxon>Flavobacteriales</taxon>
        <taxon>Flavobacteriaceae</taxon>
        <taxon>Mariniflexile</taxon>
    </lineage>
</organism>
<accession>A0ABV0AD46</accession>
<dbReference type="Pfam" id="PF14322">
    <property type="entry name" value="SusD-like_3"/>
    <property type="match status" value="1"/>
</dbReference>
<feature type="domain" description="SusD-like N-terminal" evidence="7">
    <location>
        <begin position="53"/>
        <end position="232"/>
    </location>
</feature>
<dbReference type="PROSITE" id="PS51257">
    <property type="entry name" value="PROKAR_LIPOPROTEIN"/>
    <property type="match status" value="1"/>
</dbReference>
<dbReference type="InterPro" id="IPR012944">
    <property type="entry name" value="SusD_RagB_dom"/>
</dbReference>
<evidence type="ECO:0000259" key="7">
    <source>
        <dbReference type="Pfam" id="PF14322"/>
    </source>
</evidence>
<dbReference type="InterPro" id="IPR011990">
    <property type="entry name" value="TPR-like_helical_dom_sf"/>
</dbReference>
<dbReference type="RefSeq" id="WP_346242276.1">
    <property type="nucleotide sequence ID" value="NZ_JAZHYP010000005.1"/>
</dbReference>
<evidence type="ECO:0000256" key="2">
    <source>
        <dbReference type="ARBA" id="ARBA00006275"/>
    </source>
</evidence>
<evidence type="ECO:0000313" key="9">
    <source>
        <dbReference type="Proteomes" id="UP001416393"/>
    </source>
</evidence>
<evidence type="ECO:0000256" key="4">
    <source>
        <dbReference type="ARBA" id="ARBA00023136"/>
    </source>
</evidence>
<sequence length="560" mass="62686">MKHKIFYYLIFGIFVTSCDIDPLPIQDQTTEDLWSHSTYGEGILSNAYANLSADYPVYMDYYTDNAVPNQPGTNALALGTWSVENSPLGNWNQNYNMLKYLNLYIANGTDLIYSVSDKERDSILKSNRMGEARFLRAWYQSELLKTYAGKVDGSTEVLGFPLVTTVLEQGDNLDLPRNTYEACVTQIVADCDAAIAVLPLTYSNGTDPFTGLTNRGRASGLAAYALKARVLLNAASPAYGSSTQALWERAATAAYEAIEAAGGLKDLAAYNNFNNANNFDNIWIQPTYNSNAWERNFYPPSLFGAGLCNPSQNLVDIFPTADGYPIETSSTFDDENPYANRDQRFNRFIFFNGDNYNSNIIKTYNGGDDAPGGLTQQGTRTGYYMKKLLSKNVRLNPNDATSDIKFYVFLSKTELYLNFVEAANEAYGPNGATLGYSAADVMAKIRMRAGIDSDPVAAGFQDQYMLDQASAGKDAFRIFIQNDRRIELCFEGFRFWDVRRLNQPLTHTIKGVKITRDLVNGDSYDYINVETHSYQDYMRYAPLPFSQTLIMNNLKQNAGW</sequence>
<evidence type="ECO:0000256" key="3">
    <source>
        <dbReference type="ARBA" id="ARBA00022729"/>
    </source>
</evidence>
<proteinExistence type="inferred from homology"/>
<keyword evidence="9" id="KW-1185">Reference proteome</keyword>
<comment type="subcellular location">
    <subcellularLocation>
        <location evidence="1">Cell outer membrane</location>
    </subcellularLocation>
</comment>
<dbReference type="EMBL" id="JAZHYP010000005">
    <property type="protein sequence ID" value="MEN3324476.1"/>
    <property type="molecule type" value="Genomic_DNA"/>
</dbReference>
<keyword evidence="5" id="KW-0998">Cell outer membrane</keyword>
<dbReference type="Pfam" id="PF07980">
    <property type="entry name" value="SusD_RagB"/>
    <property type="match status" value="1"/>
</dbReference>
<feature type="domain" description="RagB/SusD" evidence="6">
    <location>
        <begin position="280"/>
        <end position="560"/>
    </location>
</feature>
<dbReference type="InterPro" id="IPR033985">
    <property type="entry name" value="SusD-like_N"/>
</dbReference>
<evidence type="ECO:0000313" key="8">
    <source>
        <dbReference type="EMBL" id="MEN3324476.1"/>
    </source>
</evidence>
<evidence type="ECO:0000256" key="5">
    <source>
        <dbReference type="ARBA" id="ARBA00023237"/>
    </source>
</evidence>
<evidence type="ECO:0000256" key="1">
    <source>
        <dbReference type="ARBA" id="ARBA00004442"/>
    </source>
</evidence>
<dbReference type="SUPFAM" id="SSF48452">
    <property type="entry name" value="TPR-like"/>
    <property type="match status" value="1"/>
</dbReference>
<gene>
    <name evidence="8" type="ORF">VP395_12115</name>
</gene>
<comment type="similarity">
    <text evidence="2">Belongs to the SusD family.</text>
</comment>
<dbReference type="Gene3D" id="1.25.40.390">
    <property type="match status" value="1"/>
</dbReference>
<name>A0ABV0AD46_9FLAO</name>
<keyword evidence="4" id="KW-0472">Membrane</keyword>
<protein>
    <submittedName>
        <fullName evidence="8">RagB/SusD family nutrient uptake outer membrane protein</fullName>
    </submittedName>
</protein>
<reference evidence="8 9" key="1">
    <citation type="submission" date="2024-01" db="EMBL/GenBank/DDBJ databases">
        <title>Mariniflexile litorale sp. nov., isolated from the shallow sediments of the Sea of Japan.</title>
        <authorList>
            <person name="Romanenko L."/>
            <person name="Bystritskaya E."/>
            <person name="Isaeva M."/>
        </authorList>
    </citation>
    <scope>NUCLEOTIDE SEQUENCE [LARGE SCALE GENOMIC DNA]</scope>
    <source>
        <strain evidence="8 9">KCTC 32427</strain>
    </source>
</reference>
<dbReference type="Proteomes" id="UP001416393">
    <property type="component" value="Unassembled WGS sequence"/>
</dbReference>